<feature type="non-terminal residue" evidence="2">
    <location>
        <position position="170"/>
    </location>
</feature>
<dbReference type="EMBL" id="CAUYUJ010016828">
    <property type="protein sequence ID" value="CAK0869219.1"/>
    <property type="molecule type" value="Genomic_DNA"/>
</dbReference>
<evidence type="ECO:0000313" key="3">
    <source>
        <dbReference type="Proteomes" id="UP001189429"/>
    </source>
</evidence>
<accession>A0ABN9VBD7</accession>
<feature type="region of interest" description="Disordered" evidence="1">
    <location>
        <begin position="56"/>
        <end position="111"/>
    </location>
</feature>
<gene>
    <name evidence="2" type="ORF">PCOR1329_LOCUS55646</name>
</gene>
<sequence length="170" mass="18473">MPWTPTSPWMSSTSSCGWQKKSRTCACRSSVSPTSALELLRSRLAWTRRCRNPICTSPGSSSSWPPPPSSPRGCTRPARSTRQPYPPSWAPSSPGRAPSPQPRSPSRTWSRARVSFSSSSILNRISTLRGMSVQRQIAILYMPAVINCANSPRTSPRASALAPSSAWSPS</sequence>
<name>A0ABN9VBD7_9DINO</name>
<reference evidence="2" key="1">
    <citation type="submission" date="2023-10" db="EMBL/GenBank/DDBJ databases">
        <authorList>
            <person name="Chen Y."/>
            <person name="Shah S."/>
            <person name="Dougan E. K."/>
            <person name="Thang M."/>
            <person name="Chan C."/>
        </authorList>
    </citation>
    <scope>NUCLEOTIDE SEQUENCE [LARGE SCALE GENOMIC DNA]</scope>
</reference>
<keyword evidence="3" id="KW-1185">Reference proteome</keyword>
<evidence type="ECO:0000313" key="2">
    <source>
        <dbReference type="EMBL" id="CAK0869219.1"/>
    </source>
</evidence>
<comment type="caution">
    <text evidence="2">The sequence shown here is derived from an EMBL/GenBank/DDBJ whole genome shotgun (WGS) entry which is preliminary data.</text>
</comment>
<proteinExistence type="predicted"/>
<dbReference type="Proteomes" id="UP001189429">
    <property type="component" value="Unassembled WGS sequence"/>
</dbReference>
<protein>
    <submittedName>
        <fullName evidence="2">Uncharacterized protein</fullName>
    </submittedName>
</protein>
<organism evidence="2 3">
    <name type="scientific">Prorocentrum cordatum</name>
    <dbReference type="NCBI Taxonomy" id="2364126"/>
    <lineage>
        <taxon>Eukaryota</taxon>
        <taxon>Sar</taxon>
        <taxon>Alveolata</taxon>
        <taxon>Dinophyceae</taxon>
        <taxon>Prorocentrales</taxon>
        <taxon>Prorocentraceae</taxon>
        <taxon>Prorocentrum</taxon>
    </lineage>
</organism>
<evidence type="ECO:0000256" key="1">
    <source>
        <dbReference type="SAM" id="MobiDB-lite"/>
    </source>
</evidence>